<dbReference type="InterPro" id="IPR000620">
    <property type="entry name" value="EamA_dom"/>
</dbReference>
<feature type="transmembrane region" description="Helical" evidence="6">
    <location>
        <begin position="144"/>
        <end position="165"/>
    </location>
</feature>
<sequence length="299" mass="33103">MDTILALIYTILWSSASIATKVGLQAGPPLILASLRFSMAGMLLWIALVMFRKHPWPGTGFMRPLAILGFLNTTLYLGASFEALTVVSAGLFNLFVAINPFLVLILEHVWLRKTVLSTQWLGFVVATTGLAIGSWQAVGQFRTPWWGIALMIGGQTAMAIGSIYFHHARVPLPSITINTWQLIWGSILLWPFAFLPAEPKIVTWNLEWWGALGWLVGGVSIGAMLLWFRLLRRGAAQASMWLLLTPVIGYGLGFIFFHDPFTTMDMIASMLVMAGLVLSRTKGHFAAVTEILQRVTTRK</sequence>
<comment type="subcellular location">
    <subcellularLocation>
        <location evidence="1">Membrane</location>
        <topology evidence="1">Multi-pass membrane protein</topology>
    </subcellularLocation>
</comment>
<evidence type="ECO:0000313" key="9">
    <source>
        <dbReference type="Proteomes" id="UP000242699"/>
    </source>
</evidence>
<dbReference type="InterPro" id="IPR037185">
    <property type="entry name" value="EmrE-like"/>
</dbReference>
<evidence type="ECO:0000256" key="6">
    <source>
        <dbReference type="SAM" id="Phobius"/>
    </source>
</evidence>
<dbReference type="Proteomes" id="UP000242699">
    <property type="component" value="Unassembled WGS sequence"/>
</dbReference>
<evidence type="ECO:0000256" key="5">
    <source>
        <dbReference type="ARBA" id="ARBA00023136"/>
    </source>
</evidence>
<evidence type="ECO:0000259" key="7">
    <source>
        <dbReference type="Pfam" id="PF00892"/>
    </source>
</evidence>
<gene>
    <name evidence="8" type="ORF">C7B43_15005</name>
</gene>
<dbReference type="EMBL" id="PXYT01000042">
    <property type="protein sequence ID" value="PSR26118.1"/>
    <property type="molecule type" value="Genomic_DNA"/>
</dbReference>
<evidence type="ECO:0000256" key="3">
    <source>
        <dbReference type="ARBA" id="ARBA00022692"/>
    </source>
</evidence>
<proteinExistence type="inferred from homology"/>
<feature type="domain" description="EamA" evidence="7">
    <location>
        <begin position="4"/>
        <end position="132"/>
    </location>
</feature>
<feature type="transmembrane region" description="Helical" evidence="6">
    <location>
        <begin position="61"/>
        <end position="79"/>
    </location>
</feature>
<comment type="caution">
    <text evidence="8">The sequence shown here is derived from an EMBL/GenBank/DDBJ whole genome shotgun (WGS) entry which is preliminary data.</text>
</comment>
<dbReference type="AlphaFoldDB" id="A0A2T2WV54"/>
<dbReference type="SUPFAM" id="SSF103481">
    <property type="entry name" value="Multidrug resistance efflux transporter EmrE"/>
    <property type="match status" value="2"/>
</dbReference>
<feature type="transmembrane region" description="Helical" evidence="6">
    <location>
        <begin position="118"/>
        <end position="138"/>
    </location>
</feature>
<evidence type="ECO:0000256" key="4">
    <source>
        <dbReference type="ARBA" id="ARBA00022989"/>
    </source>
</evidence>
<feature type="transmembrane region" description="Helical" evidence="6">
    <location>
        <begin position="177"/>
        <end position="196"/>
    </location>
</feature>
<organism evidence="8 9">
    <name type="scientific">Sulfobacillus benefaciens</name>
    <dbReference type="NCBI Taxonomy" id="453960"/>
    <lineage>
        <taxon>Bacteria</taxon>
        <taxon>Bacillati</taxon>
        <taxon>Bacillota</taxon>
        <taxon>Clostridia</taxon>
        <taxon>Eubacteriales</taxon>
        <taxon>Clostridiales Family XVII. Incertae Sedis</taxon>
        <taxon>Sulfobacillus</taxon>
    </lineage>
</organism>
<feature type="transmembrane region" description="Helical" evidence="6">
    <location>
        <begin position="263"/>
        <end position="279"/>
    </location>
</feature>
<keyword evidence="5 6" id="KW-0472">Membrane</keyword>
<evidence type="ECO:0000256" key="1">
    <source>
        <dbReference type="ARBA" id="ARBA00004141"/>
    </source>
</evidence>
<feature type="transmembrane region" description="Helical" evidence="6">
    <location>
        <begin position="29"/>
        <end position="49"/>
    </location>
</feature>
<reference evidence="8 9" key="1">
    <citation type="journal article" date="2014" name="BMC Genomics">
        <title>Comparison of environmental and isolate Sulfobacillus genomes reveals diverse carbon, sulfur, nitrogen, and hydrogen metabolisms.</title>
        <authorList>
            <person name="Justice N.B."/>
            <person name="Norman A."/>
            <person name="Brown C.T."/>
            <person name="Singh A."/>
            <person name="Thomas B.C."/>
            <person name="Banfield J.F."/>
        </authorList>
    </citation>
    <scope>NUCLEOTIDE SEQUENCE [LARGE SCALE GENOMIC DNA]</scope>
    <source>
        <strain evidence="8">AMDSBA1</strain>
    </source>
</reference>
<keyword evidence="3 6" id="KW-0812">Transmembrane</keyword>
<dbReference type="GO" id="GO:0016020">
    <property type="term" value="C:membrane"/>
    <property type="evidence" value="ECO:0007669"/>
    <property type="project" value="UniProtKB-SubCell"/>
</dbReference>
<comment type="similarity">
    <text evidence="2">Belongs to the EamA transporter family.</text>
</comment>
<accession>A0A2T2WV54</accession>
<dbReference type="PANTHER" id="PTHR32322">
    <property type="entry name" value="INNER MEMBRANE TRANSPORTER"/>
    <property type="match status" value="1"/>
</dbReference>
<protein>
    <submittedName>
        <fullName evidence="8">EamA family transporter</fullName>
    </submittedName>
</protein>
<dbReference type="InterPro" id="IPR050638">
    <property type="entry name" value="AA-Vitamin_Transporters"/>
</dbReference>
<feature type="transmembrane region" description="Helical" evidence="6">
    <location>
        <begin position="208"/>
        <end position="228"/>
    </location>
</feature>
<evidence type="ECO:0000256" key="2">
    <source>
        <dbReference type="ARBA" id="ARBA00007362"/>
    </source>
</evidence>
<dbReference type="Pfam" id="PF00892">
    <property type="entry name" value="EamA"/>
    <property type="match status" value="2"/>
</dbReference>
<evidence type="ECO:0000313" key="8">
    <source>
        <dbReference type="EMBL" id="PSR26118.1"/>
    </source>
</evidence>
<feature type="domain" description="EamA" evidence="7">
    <location>
        <begin position="145"/>
        <end position="279"/>
    </location>
</feature>
<feature type="transmembrane region" description="Helical" evidence="6">
    <location>
        <begin position="240"/>
        <end position="257"/>
    </location>
</feature>
<name>A0A2T2WV54_9FIRM</name>
<keyword evidence="4 6" id="KW-1133">Transmembrane helix</keyword>
<dbReference type="PANTHER" id="PTHR32322:SF2">
    <property type="entry name" value="EAMA DOMAIN-CONTAINING PROTEIN"/>
    <property type="match status" value="1"/>
</dbReference>
<feature type="transmembrane region" description="Helical" evidence="6">
    <location>
        <begin position="85"/>
        <end position="106"/>
    </location>
</feature>